<sequence length="67" mass="6685">MIAIAPATVTTTTAAAQVQDSLGTTSTGRTTYAGSAHRGTPDRLTTVAAQAGHSPADLPVLVFVCVS</sequence>
<accession>A0ABP4XJX2</accession>
<gene>
    <name evidence="2" type="ORF">GCM10009811_08260</name>
</gene>
<evidence type="ECO:0000313" key="2">
    <source>
        <dbReference type="EMBL" id="GAA1785483.1"/>
    </source>
</evidence>
<keyword evidence="3" id="KW-1185">Reference proteome</keyword>
<name>A0ABP4XJX2_9MICO</name>
<dbReference type="EMBL" id="BAAAPO010000015">
    <property type="protein sequence ID" value="GAA1785483.1"/>
    <property type="molecule type" value="Genomic_DNA"/>
</dbReference>
<dbReference type="RefSeq" id="WP_344081753.1">
    <property type="nucleotide sequence ID" value="NZ_BAAAPO010000015.1"/>
</dbReference>
<feature type="region of interest" description="Disordered" evidence="1">
    <location>
        <begin position="20"/>
        <end position="41"/>
    </location>
</feature>
<reference evidence="3" key="1">
    <citation type="journal article" date="2019" name="Int. J. Syst. Evol. Microbiol.">
        <title>The Global Catalogue of Microorganisms (GCM) 10K type strain sequencing project: providing services to taxonomists for standard genome sequencing and annotation.</title>
        <authorList>
            <consortium name="The Broad Institute Genomics Platform"/>
            <consortium name="The Broad Institute Genome Sequencing Center for Infectious Disease"/>
            <person name="Wu L."/>
            <person name="Ma J."/>
        </authorList>
    </citation>
    <scope>NUCLEOTIDE SEQUENCE [LARGE SCALE GENOMIC DNA]</scope>
    <source>
        <strain evidence="3">JCM 15592</strain>
    </source>
</reference>
<proteinExistence type="predicted"/>
<evidence type="ECO:0000313" key="3">
    <source>
        <dbReference type="Proteomes" id="UP001499938"/>
    </source>
</evidence>
<feature type="compositionally biased region" description="Polar residues" evidence="1">
    <location>
        <begin position="20"/>
        <end position="33"/>
    </location>
</feature>
<protein>
    <submittedName>
        <fullName evidence="2">Uncharacterized protein</fullName>
    </submittedName>
</protein>
<comment type="caution">
    <text evidence="2">The sequence shown here is derived from an EMBL/GenBank/DDBJ whole genome shotgun (WGS) entry which is preliminary data.</text>
</comment>
<organism evidence="2 3">
    <name type="scientific">Nostocoides veronense</name>
    <dbReference type="NCBI Taxonomy" id="330836"/>
    <lineage>
        <taxon>Bacteria</taxon>
        <taxon>Bacillati</taxon>
        <taxon>Actinomycetota</taxon>
        <taxon>Actinomycetes</taxon>
        <taxon>Micrococcales</taxon>
        <taxon>Intrasporangiaceae</taxon>
        <taxon>Nostocoides</taxon>
    </lineage>
</organism>
<evidence type="ECO:0000256" key="1">
    <source>
        <dbReference type="SAM" id="MobiDB-lite"/>
    </source>
</evidence>
<dbReference type="Proteomes" id="UP001499938">
    <property type="component" value="Unassembled WGS sequence"/>
</dbReference>